<feature type="transmembrane region" description="Helical" evidence="1">
    <location>
        <begin position="29"/>
        <end position="48"/>
    </location>
</feature>
<evidence type="ECO:0000313" key="3">
    <source>
        <dbReference type="WBParaSite" id="Hba_14183"/>
    </source>
</evidence>
<name>A0A1I7X9J5_HETBA</name>
<sequence length="73" mass="8285">MDGEAVCVVSPSNRRALSLLIVLRSRNSLLAALLYLKLMVRLFVPFYVGRNHIVKYKIAVLEMLSIKLPISDR</sequence>
<keyword evidence="1" id="KW-1133">Transmembrane helix</keyword>
<keyword evidence="1" id="KW-0812">Transmembrane</keyword>
<dbReference type="Proteomes" id="UP000095283">
    <property type="component" value="Unplaced"/>
</dbReference>
<proteinExistence type="predicted"/>
<dbReference type="WBParaSite" id="Hba_14183">
    <property type="protein sequence ID" value="Hba_14183"/>
    <property type="gene ID" value="Hba_14183"/>
</dbReference>
<organism evidence="2 3">
    <name type="scientific">Heterorhabditis bacteriophora</name>
    <name type="common">Entomopathogenic nematode worm</name>
    <dbReference type="NCBI Taxonomy" id="37862"/>
    <lineage>
        <taxon>Eukaryota</taxon>
        <taxon>Metazoa</taxon>
        <taxon>Ecdysozoa</taxon>
        <taxon>Nematoda</taxon>
        <taxon>Chromadorea</taxon>
        <taxon>Rhabditida</taxon>
        <taxon>Rhabditina</taxon>
        <taxon>Rhabditomorpha</taxon>
        <taxon>Strongyloidea</taxon>
        <taxon>Heterorhabditidae</taxon>
        <taxon>Heterorhabditis</taxon>
    </lineage>
</organism>
<keyword evidence="2" id="KW-1185">Reference proteome</keyword>
<reference evidence="3" key="1">
    <citation type="submission" date="2016-11" db="UniProtKB">
        <authorList>
            <consortium name="WormBaseParasite"/>
        </authorList>
    </citation>
    <scope>IDENTIFICATION</scope>
</reference>
<accession>A0A1I7X9J5</accession>
<keyword evidence="1" id="KW-0472">Membrane</keyword>
<protein>
    <submittedName>
        <fullName evidence="3">Ovule protein</fullName>
    </submittedName>
</protein>
<dbReference type="AlphaFoldDB" id="A0A1I7X9J5"/>
<evidence type="ECO:0000256" key="1">
    <source>
        <dbReference type="SAM" id="Phobius"/>
    </source>
</evidence>
<evidence type="ECO:0000313" key="2">
    <source>
        <dbReference type="Proteomes" id="UP000095283"/>
    </source>
</evidence>